<dbReference type="AlphaFoldDB" id="A0AAV7RX11"/>
<name>A0AAV7RX11_PLEWA</name>
<proteinExistence type="predicted"/>
<comment type="caution">
    <text evidence="2">The sequence shown here is derived from an EMBL/GenBank/DDBJ whole genome shotgun (WGS) entry which is preliminary data.</text>
</comment>
<accession>A0AAV7RX11</accession>
<reference evidence="2" key="1">
    <citation type="journal article" date="2022" name="bioRxiv">
        <title>Sequencing and chromosome-scale assembly of the giantPleurodeles waltlgenome.</title>
        <authorList>
            <person name="Brown T."/>
            <person name="Elewa A."/>
            <person name="Iarovenko S."/>
            <person name="Subramanian E."/>
            <person name="Araus A.J."/>
            <person name="Petzold A."/>
            <person name="Susuki M."/>
            <person name="Suzuki K.-i.T."/>
            <person name="Hayashi T."/>
            <person name="Toyoda A."/>
            <person name="Oliveira C."/>
            <person name="Osipova E."/>
            <person name="Leigh N.D."/>
            <person name="Simon A."/>
            <person name="Yun M.H."/>
        </authorList>
    </citation>
    <scope>NUCLEOTIDE SEQUENCE</scope>
    <source>
        <strain evidence="2">20211129_DDA</strain>
        <tissue evidence="2">Liver</tissue>
    </source>
</reference>
<dbReference type="EMBL" id="JANPWB010000009">
    <property type="protein sequence ID" value="KAJ1156879.1"/>
    <property type="molecule type" value="Genomic_DNA"/>
</dbReference>
<organism evidence="2 3">
    <name type="scientific">Pleurodeles waltl</name>
    <name type="common">Iberian ribbed newt</name>
    <dbReference type="NCBI Taxonomy" id="8319"/>
    <lineage>
        <taxon>Eukaryota</taxon>
        <taxon>Metazoa</taxon>
        <taxon>Chordata</taxon>
        <taxon>Craniata</taxon>
        <taxon>Vertebrata</taxon>
        <taxon>Euteleostomi</taxon>
        <taxon>Amphibia</taxon>
        <taxon>Batrachia</taxon>
        <taxon>Caudata</taxon>
        <taxon>Salamandroidea</taxon>
        <taxon>Salamandridae</taxon>
        <taxon>Pleurodelinae</taxon>
        <taxon>Pleurodeles</taxon>
    </lineage>
</organism>
<protein>
    <submittedName>
        <fullName evidence="2">Uncharacterized protein</fullName>
    </submittedName>
</protein>
<evidence type="ECO:0000313" key="2">
    <source>
        <dbReference type="EMBL" id="KAJ1156879.1"/>
    </source>
</evidence>
<gene>
    <name evidence="2" type="ORF">NDU88_009596</name>
</gene>
<feature type="region of interest" description="Disordered" evidence="1">
    <location>
        <begin position="1"/>
        <end position="30"/>
    </location>
</feature>
<feature type="region of interest" description="Disordered" evidence="1">
    <location>
        <begin position="78"/>
        <end position="131"/>
    </location>
</feature>
<evidence type="ECO:0000256" key="1">
    <source>
        <dbReference type="SAM" id="MobiDB-lite"/>
    </source>
</evidence>
<sequence>MSGTGCGAPAASRATEPCPPLDRGLWGSRLPNEDSVYRGSISSAGVCPTVPISCCWDRGVCTRPLAHTQWPWWCEKASGGRATGGPEAGPGKTDTGRQRSQRLGGARYGPYTPSGREGVAQDGQPDTSDGRQYRCCTKAYV</sequence>
<evidence type="ECO:0000313" key="3">
    <source>
        <dbReference type="Proteomes" id="UP001066276"/>
    </source>
</evidence>
<dbReference type="Proteomes" id="UP001066276">
    <property type="component" value="Chromosome 5"/>
</dbReference>
<keyword evidence="3" id="KW-1185">Reference proteome</keyword>